<dbReference type="GeneID" id="89965867"/>
<dbReference type="InterPro" id="IPR045866">
    <property type="entry name" value="FAM210A/B-like"/>
</dbReference>
<name>A0AAE0WLB5_9PEZI</name>
<organism evidence="3 4">
    <name type="scientific">Recurvomyces mirabilis</name>
    <dbReference type="NCBI Taxonomy" id="574656"/>
    <lineage>
        <taxon>Eukaryota</taxon>
        <taxon>Fungi</taxon>
        <taxon>Dikarya</taxon>
        <taxon>Ascomycota</taxon>
        <taxon>Pezizomycotina</taxon>
        <taxon>Dothideomycetes</taxon>
        <taxon>Dothideomycetidae</taxon>
        <taxon>Mycosphaerellales</taxon>
        <taxon>Teratosphaeriaceae</taxon>
        <taxon>Recurvomyces</taxon>
    </lineage>
</organism>
<reference evidence="3" key="1">
    <citation type="submission" date="2023-07" db="EMBL/GenBank/DDBJ databases">
        <title>Black Yeasts Isolated from many extreme environments.</title>
        <authorList>
            <person name="Coleine C."/>
            <person name="Stajich J.E."/>
            <person name="Selbmann L."/>
        </authorList>
    </citation>
    <scope>NUCLEOTIDE SEQUENCE</scope>
    <source>
        <strain evidence="3">CCFEE 5485</strain>
    </source>
</reference>
<evidence type="ECO:0000259" key="2">
    <source>
        <dbReference type="Pfam" id="PF06916"/>
    </source>
</evidence>
<proteinExistence type="predicted"/>
<evidence type="ECO:0000313" key="4">
    <source>
        <dbReference type="Proteomes" id="UP001274830"/>
    </source>
</evidence>
<dbReference type="PANTHER" id="PTHR21377:SF0">
    <property type="entry name" value="PROTEIN FAM210B, MITOCHONDRIAL"/>
    <property type="match status" value="1"/>
</dbReference>
<feature type="region of interest" description="Disordered" evidence="1">
    <location>
        <begin position="74"/>
        <end position="98"/>
    </location>
</feature>
<dbReference type="Pfam" id="PF06916">
    <property type="entry name" value="FAM210A-B_dom"/>
    <property type="match status" value="1"/>
</dbReference>
<feature type="domain" description="DUF1279" evidence="2">
    <location>
        <begin position="100"/>
        <end position="238"/>
    </location>
</feature>
<comment type="caution">
    <text evidence="3">The sequence shown here is derived from an EMBL/GenBank/DDBJ whole genome shotgun (WGS) entry which is preliminary data.</text>
</comment>
<evidence type="ECO:0000313" key="3">
    <source>
        <dbReference type="EMBL" id="KAK3673811.1"/>
    </source>
</evidence>
<dbReference type="EMBL" id="JAUTXT010000023">
    <property type="protein sequence ID" value="KAK3673811.1"/>
    <property type="molecule type" value="Genomic_DNA"/>
</dbReference>
<accession>A0AAE0WLB5</accession>
<protein>
    <submittedName>
        <fullName evidence="3">DUF1279 super</fullName>
    </submittedName>
</protein>
<dbReference type="InterPro" id="IPR009688">
    <property type="entry name" value="FAM210A/B-like_dom"/>
</dbReference>
<dbReference type="AlphaFoldDB" id="A0AAE0WLB5"/>
<keyword evidence="4" id="KW-1185">Reference proteome</keyword>
<dbReference type="PANTHER" id="PTHR21377">
    <property type="entry name" value="PROTEIN FAM210B, MITOCHONDRIAL"/>
    <property type="match status" value="1"/>
</dbReference>
<evidence type="ECO:0000256" key="1">
    <source>
        <dbReference type="SAM" id="MobiDB-lite"/>
    </source>
</evidence>
<dbReference type="GO" id="GO:0005739">
    <property type="term" value="C:mitochondrion"/>
    <property type="evidence" value="ECO:0007669"/>
    <property type="project" value="TreeGrafter"/>
</dbReference>
<dbReference type="Proteomes" id="UP001274830">
    <property type="component" value="Unassembled WGS sequence"/>
</dbReference>
<dbReference type="RefSeq" id="XP_064691180.1">
    <property type="nucleotide sequence ID" value="XM_064841316.1"/>
</dbReference>
<gene>
    <name evidence="3" type="primary">NAT2</name>
    <name evidence="3" type="ORF">LTR78_006366</name>
</gene>
<sequence>MLAVSRRLPLLTSAAGKDALLRLLTQSSNLQSVRLPIRTFASARTYLQPTRQQSGHLGSSHSWRSSSVRRLRSIRNNSTKSTETTQQSTTQTSPPKKESKLKELFRRYGWAATGVYLSLSALDFPFCFLAVRWLGTERIAAAEEWVVDSFWTGMEKVAPGSRESYGRWRAGLSEQWAQFRGLDKVKVPAEGPVENAAEVAQDVAHHHGASIWTQLVLAYALHKSLLVFRVPLTISITPGIVKYLRKRGWVIGKPKTPPSPPPANPPA</sequence>
<feature type="compositionally biased region" description="Low complexity" evidence="1">
    <location>
        <begin position="74"/>
        <end position="94"/>
    </location>
</feature>